<evidence type="ECO:0000313" key="3">
    <source>
        <dbReference type="Proteomes" id="UP000233551"/>
    </source>
</evidence>
<accession>A0A2I0I8T6</accession>
<dbReference type="AlphaFoldDB" id="A0A2I0I8T6"/>
<proteinExistence type="predicted"/>
<feature type="region of interest" description="Disordered" evidence="1">
    <location>
        <begin position="1"/>
        <end position="21"/>
    </location>
</feature>
<organism evidence="2 3">
    <name type="scientific">Punica granatum</name>
    <name type="common">Pomegranate</name>
    <dbReference type="NCBI Taxonomy" id="22663"/>
    <lineage>
        <taxon>Eukaryota</taxon>
        <taxon>Viridiplantae</taxon>
        <taxon>Streptophyta</taxon>
        <taxon>Embryophyta</taxon>
        <taxon>Tracheophyta</taxon>
        <taxon>Spermatophyta</taxon>
        <taxon>Magnoliopsida</taxon>
        <taxon>eudicotyledons</taxon>
        <taxon>Gunneridae</taxon>
        <taxon>Pentapetalae</taxon>
        <taxon>rosids</taxon>
        <taxon>malvids</taxon>
        <taxon>Myrtales</taxon>
        <taxon>Lythraceae</taxon>
        <taxon>Punica</taxon>
    </lineage>
</organism>
<evidence type="ECO:0000256" key="1">
    <source>
        <dbReference type="SAM" id="MobiDB-lite"/>
    </source>
</evidence>
<dbReference type="Proteomes" id="UP000233551">
    <property type="component" value="Unassembled WGS sequence"/>
</dbReference>
<protein>
    <submittedName>
        <fullName evidence="2">Uncharacterized protein</fullName>
    </submittedName>
</protein>
<keyword evidence="3" id="KW-1185">Reference proteome</keyword>
<reference evidence="2 3" key="1">
    <citation type="submission" date="2017-11" db="EMBL/GenBank/DDBJ databases">
        <title>De-novo sequencing of pomegranate (Punica granatum L.) genome.</title>
        <authorList>
            <person name="Akparov Z."/>
            <person name="Amiraslanov A."/>
            <person name="Hajiyeva S."/>
            <person name="Abbasov M."/>
            <person name="Kaur K."/>
            <person name="Hamwieh A."/>
            <person name="Solovyev V."/>
            <person name="Salamov A."/>
            <person name="Braich B."/>
            <person name="Kosarev P."/>
            <person name="Mahmoud A."/>
            <person name="Hajiyev E."/>
            <person name="Babayeva S."/>
            <person name="Izzatullayeva V."/>
            <person name="Mammadov A."/>
            <person name="Mammadov A."/>
            <person name="Sharifova S."/>
            <person name="Ojaghi J."/>
            <person name="Eynullazada K."/>
            <person name="Bayramov B."/>
            <person name="Abdulazimova A."/>
            <person name="Shahmuradov I."/>
        </authorList>
    </citation>
    <scope>NUCLEOTIDE SEQUENCE [LARGE SCALE GENOMIC DNA]</scope>
    <source>
        <strain evidence="3">cv. AG2017</strain>
        <tissue evidence="2">Leaf</tissue>
    </source>
</reference>
<name>A0A2I0I8T6_PUNGR</name>
<comment type="caution">
    <text evidence="2">The sequence shown here is derived from an EMBL/GenBank/DDBJ whole genome shotgun (WGS) entry which is preliminary data.</text>
</comment>
<sequence length="79" mass="8623">MTETPKVDETGHANKTRTRMGCPFLSIDQGVSTSLTPRMSVNHETTIMPFGLRNVKAIEEAIIDLREVKGHLATLQGGS</sequence>
<feature type="compositionally biased region" description="Basic and acidic residues" evidence="1">
    <location>
        <begin position="1"/>
        <end position="12"/>
    </location>
</feature>
<dbReference type="EMBL" id="PGOL01003569">
    <property type="protein sequence ID" value="PKI40407.1"/>
    <property type="molecule type" value="Genomic_DNA"/>
</dbReference>
<gene>
    <name evidence="2" type="ORF">CRG98_039202</name>
</gene>
<evidence type="ECO:0000313" key="2">
    <source>
        <dbReference type="EMBL" id="PKI40407.1"/>
    </source>
</evidence>